<evidence type="ECO:0000313" key="4">
    <source>
        <dbReference type="Proteomes" id="UP000176287"/>
    </source>
</evidence>
<dbReference type="InterPro" id="IPR008972">
    <property type="entry name" value="Cupredoxin"/>
</dbReference>
<dbReference type="STRING" id="1798649.A3B13_02610"/>
<dbReference type="AlphaFoldDB" id="A0A1G2CHV2"/>
<dbReference type="Gene3D" id="2.60.40.420">
    <property type="entry name" value="Cupredoxins - blue copper proteins"/>
    <property type="match status" value="1"/>
</dbReference>
<dbReference type="InterPro" id="IPR028096">
    <property type="entry name" value="EfeO_Cupredoxin"/>
</dbReference>
<reference evidence="3 4" key="1">
    <citation type="journal article" date="2016" name="Nat. Commun.">
        <title>Thousands of microbial genomes shed light on interconnected biogeochemical processes in an aquifer system.</title>
        <authorList>
            <person name="Anantharaman K."/>
            <person name="Brown C.T."/>
            <person name="Hug L.A."/>
            <person name="Sharon I."/>
            <person name="Castelle C.J."/>
            <person name="Probst A.J."/>
            <person name="Thomas B.C."/>
            <person name="Singh A."/>
            <person name="Wilkins M.J."/>
            <person name="Karaoz U."/>
            <person name="Brodie E.L."/>
            <person name="Williams K.H."/>
            <person name="Hubbard S.S."/>
            <person name="Banfield J.F."/>
        </authorList>
    </citation>
    <scope>NUCLEOTIDE SEQUENCE [LARGE SCALE GENOMIC DNA]</scope>
</reference>
<feature type="transmembrane region" description="Helical" evidence="1">
    <location>
        <begin position="7"/>
        <end position="26"/>
    </location>
</feature>
<proteinExistence type="predicted"/>
<feature type="domain" description="EfeO-type cupredoxin-like" evidence="2">
    <location>
        <begin position="90"/>
        <end position="175"/>
    </location>
</feature>
<accession>A0A1G2CHV2</accession>
<protein>
    <recommendedName>
        <fullName evidence="2">EfeO-type cupredoxin-like domain-containing protein</fullName>
    </recommendedName>
</protein>
<comment type="caution">
    <text evidence="3">The sequence shown here is derived from an EMBL/GenBank/DDBJ whole genome shotgun (WGS) entry which is preliminary data.</text>
</comment>
<sequence>MNENNKKILIGGLVVLVVVVLLAFYFGKSNEVKNQAGGGAASGTVVTGGKAGEPVKSATRQEVGSGVVVPDASASSTVPANVAKPAIVTQAAPGSTSKFRSFSLSVAGGKFVPETVIVNAGDTVHLDITASDKDYDFYQPDYGLSTSLPKGVKKVVEFQATSQDKYTFYCQSCGGPSKGPVGYVTVVK</sequence>
<dbReference type="Pfam" id="PF13473">
    <property type="entry name" value="Cupredoxin_1"/>
    <property type="match status" value="1"/>
</dbReference>
<dbReference type="Proteomes" id="UP000176287">
    <property type="component" value="Unassembled WGS sequence"/>
</dbReference>
<name>A0A1G2CHV2_9BACT</name>
<evidence type="ECO:0000259" key="2">
    <source>
        <dbReference type="Pfam" id="PF13473"/>
    </source>
</evidence>
<keyword evidence="1" id="KW-0472">Membrane</keyword>
<keyword evidence="1" id="KW-0812">Transmembrane</keyword>
<organism evidence="3 4">
    <name type="scientific">Candidatus Liptonbacteria bacterium RIFCSPLOWO2_01_FULL_45_15</name>
    <dbReference type="NCBI Taxonomy" id="1798649"/>
    <lineage>
        <taxon>Bacteria</taxon>
        <taxon>Candidatus Liptoniibacteriota</taxon>
    </lineage>
</organism>
<gene>
    <name evidence="3" type="ORF">A3B13_02610</name>
</gene>
<evidence type="ECO:0000313" key="3">
    <source>
        <dbReference type="EMBL" id="OGZ00966.1"/>
    </source>
</evidence>
<dbReference type="SUPFAM" id="SSF49503">
    <property type="entry name" value="Cupredoxins"/>
    <property type="match status" value="1"/>
</dbReference>
<keyword evidence="1" id="KW-1133">Transmembrane helix</keyword>
<evidence type="ECO:0000256" key="1">
    <source>
        <dbReference type="SAM" id="Phobius"/>
    </source>
</evidence>
<dbReference type="EMBL" id="MHKZ01000009">
    <property type="protein sequence ID" value="OGZ00966.1"/>
    <property type="molecule type" value="Genomic_DNA"/>
</dbReference>